<keyword evidence="2" id="KW-1185">Reference proteome</keyword>
<evidence type="ECO:0000313" key="2">
    <source>
        <dbReference type="Proteomes" id="UP000593560"/>
    </source>
</evidence>
<sequence>MNKVADRITKKIRGEIEQLIIHMDLPTYVRVLLEEDVQRAIHTM</sequence>
<comment type="caution">
    <text evidence="1">The sequence shown here is derived from an EMBL/GenBank/DDBJ whole genome shotgun (WGS) entry which is preliminary data.</text>
</comment>
<dbReference type="EMBL" id="JABFAD010026614">
    <property type="protein sequence ID" value="MBA0817482.1"/>
    <property type="molecule type" value="Genomic_DNA"/>
</dbReference>
<evidence type="ECO:0000313" key="1">
    <source>
        <dbReference type="EMBL" id="MBA0817482.1"/>
    </source>
</evidence>
<reference evidence="1 2" key="1">
    <citation type="journal article" date="2019" name="Genome Biol. Evol.">
        <title>Insights into the evolution of the New World diploid cottons (Gossypium, subgenus Houzingenia) based on genome sequencing.</title>
        <authorList>
            <person name="Grover C.E."/>
            <person name="Arick M.A. 2nd"/>
            <person name="Thrash A."/>
            <person name="Conover J.L."/>
            <person name="Sanders W.S."/>
            <person name="Peterson D.G."/>
            <person name="Frelichowski J.E."/>
            <person name="Scheffler J.A."/>
            <person name="Scheffler B.E."/>
            <person name="Wendel J.F."/>
        </authorList>
    </citation>
    <scope>NUCLEOTIDE SEQUENCE [LARGE SCALE GENOMIC DNA]</scope>
    <source>
        <strain evidence="1">0</strain>
        <tissue evidence="1">Leaf</tissue>
    </source>
</reference>
<dbReference type="Proteomes" id="UP000593560">
    <property type="component" value="Unassembled WGS sequence"/>
</dbReference>
<protein>
    <submittedName>
        <fullName evidence="1">Uncharacterized protein</fullName>
    </submittedName>
</protein>
<name>A0A7J9I5T1_9ROSI</name>
<accession>A0A7J9I5T1</accession>
<feature type="non-terminal residue" evidence="1">
    <location>
        <position position="44"/>
    </location>
</feature>
<organism evidence="1 2">
    <name type="scientific">Gossypium harknessii</name>
    <dbReference type="NCBI Taxonomy" id="34285"/>
    <lineage>
        <taxon>Eukaryota</taxon>
        <taxon>Viridiplantae</taxon>
        <taxon>Streptophyta</taxon>
        <taxon>Embryophyta</taxon>
        <taxon>Tracheophyta</taxon>
        <taxon>Spermatophyta</taxon>
        <taxon>Magnoliopsida</taxon>
        <taxon>eudicotyledons</taxon>
        <taxon>Gunneridae</taxon>
        <taxon>Pentapetalae</taxon>
        <taxon>rosids</taxon>
        <taxon>malvids</taxon>
        <taxon>Malvales</taxon>
        <taxon>Malvaceae</taxon>
        <taxon>Malvoideae</taxon>
        <taxon>Gossypium</taxon>
    </lineage>
</organism>
<dbReference type="OrthoDB" id="10450291at2759"/>
<dbReference type="AlphaFoldDB" id="A0A7J9I5T1"/>
<gene>
    <name evidence="1" type="ORF">Gohar_028091</name>
</gene>
<proteinExistence type="predicted"/>